<reference evidence="3 4" key="1">
    <citation type="submission" date="2017-09" db="EMBL/GenBank/DDBJ databases">
        <title>Arcobacter canalis sp. nov., a new species isolated from a water canal contaminated with urban sewage.</title>
        <authorList>
            <person name="Perez-Cataluna A."/>
            <person name="Salas-Masso N."/>
            <person name="Figueras M.J."/>
        </authorList>
    </citation>
    <scope>NUCLEOTIDE SEQUENCE [LARGE SCALE GENOMIC DNA]</scope>
    <source>
        <strain evidence="3 4">F98-3</strain>
    </source>
</reference>
<dbReference type="AlphaFoldDB" id="A0A2G1DF11"/>
<dbReference type="Proteomes" id="UP000221222">
    <property type="component" value="Unassembled WGS sequence"/>
</dbReference>
<evidence type="ECO:0000313" key="3">
    <source>
        <dbReference type="EMBL" id="PHO17079.1"/>
    </source>
</evidence>
<keyword evidence="1" id="KW-0472">Membrane</keyword>
<gene>
    <name evidence="2" type="ORF">AMOL_0220</name>
    <name evidence="3" type="ORF">CPU12_12195</name>
</gene>
<dbReference type="EMBL" id="CP032098">
    <property type="protein sequence ID" value="AXX91244.1"/>
    <property type="molecule type" value="Genomic_DNA"/>
</dbReference>
<dbReference type="Proteomes" id="UP000262712">
    <property type="component" value="Chromosome"/>
</dbReference>
<keyword evidence="1" id="KW-1133">Transmembrane helix</keyword>
<dbReference type="RefSeq" id="WP_099343399.1">
    <property type="nucleotide sequence ID" value="NZ_CP032098.1"/>
</dbReference>
<feature type="transmembrane region" description="Helical" evidence="1">
    <location>
        <begin position="6"/>
        <end position="21"/>
    </location>
</feature>
<name>A0A2G1DF11_9BACT</name>
<proteinExistence type="predicted"/>
<accession>A0A2G1DF11</accession>
<evidence type="ECO:0000256" key="1">
    <source>
        <dbReference type="SAM" id="Phobius"/>
    </source>
</evidence>
<dbReference type="EMBL" id="NXFY01000024">
    <property type="protein sequence ID" value="PHO17079.1"/>
    <property type="molecule type" value="Genomic_DNA"/>
</dbReference>
<evidence type="ECO:0000313" key="2">
    <source>
        <dbReference type="EMBL" id="AXX91244.1"/>
    </source>
</evidence>
<keyword evidence="4" id="KW-1185">Reference proteome</keyword>
<protein>
    <submittedName>
        <fullName evidence="3">Uncharacterized protein</fullName>
    </submittedName>
</protein>
<keyword evidence="1" id="KW-0812">Transmembrane</keyword>
<evidence type="ECO:0000313" key="5">
    <source>
        <dbReference type="Proteomes" id="UP000262712"/>
    </source>
</evidence>
<evidence type="ECO:0000313" key="4">
    <source>
        <dbReference type="Proteomes" id="UP000221222"/>
    </source>
</evidence>
<dbReference type="KEGG" id="amol:AMOL_0220"/>
<sequence length="91" mass="10889">MEIDLLIPFIILIILVIYLIYTRTKFEKEILDSYENKFEEWKKHNTSNNEKQEYKELVGLVFKKGYKVEIELLDESAKTQLEKGKFSIKAK</sequence>
<organism evidence="3 4">
    <name type="scientific">Malaciobacter molluscorum LMG 25693</name>
    <dbReference type="NCBI Taxonomy" id="870501"/>
    <lineage>
        <taxon>Bacteria</taxon>
        <taxon>Pseudomonadati</taxon>
        <taxon>Campylobacterota</taxon>
        <taxon>Epsilonproteobacteria</taxon>
        <taxon>Campylobacterales</taxon>
        <taxon>Arcobacteraceae</taxon>
        <taxon>Malaciobacter</taxon>
    </lineage>
</organism>
<reference evidence="2 5" key="2">
    <citation type="submission" date="2018-08" db="EMBL/GenBank/DDBJ databases">
        <title>Complete genome of the Arcobacter molluscorum type strain LMG 25693.</title>
        <authorList>
            <person name="Miller W.G."/>
            <person name="Yee E."/>
            <person name="Bono J.L."/>
        </authorList>
    </citation>
    <scope>NUCLEOTIDE SEQUENCE [LARGE SCALE GENOMIC DNA]</scope>
    <source>
        <strain evidence="2 5">CECT 7696</strain>
    </source>
</reference>